<dbReference type="GO" id="GO:0015937">
    <property type="term" value="P:coenzyme A biosynthetic process"/>
    <property type="evidence" value="ECO:0007669"/>
    <property type="project" value="UniProtKB-UniRule"/>
</dbReference>
<dbReference type="NCBIfam" id="TIGR00152">
    <property type="entry name" value="dephospho-CoA kinase"/>
    <property type="match status" value="1"/>
</dbReference>
<dbReference type="GO" id="GO:0005737">
    <property type="term" value="C:cytoplasm"/>
    <property type="evidence" value="ECO:0007669"/>
    <property type="project" value="UniProtKB-SubCell"/>
</dbReference>
<comment type="function">
    <text evidence="3">Catalyzes the phosphorylation of the 3'-hydroxyl group of dephosphocoenzyme A to form coenzyme A.</text>
</comment>
<gene>
    <name evidence="3 5" type="primary">coaE</name>
    <name evidence="5" type="ORF">LKD31_00375</name>
</gene>
<dbReference type="PROSITE" id="PS51219">
    <property type="entry name" value="DPCK"/>
    <property type="match status" value="1"/>
</dbReference>
<dbReference type="GO" id="GO:0004140">
    <property type="term" value="F:dephospho-CoA kinase activity"/>
    <property type="evidence" value="ECO:0007669"/>
    <property type="project" value="UniProtKB-UniRule"/>
</dbReference>
<organism evidence="5 6">
    <name type="scientific">Hominenteromicrobium mulieris</name>
    <dbReference type="NCBI Taxonomy" id="2885357"/>
    <lineage>
        <taxon>Bacteria</taxon>
        <taxon>Bacillati</taxon>
        <taxon>Bacillota</taxon>
        <taxon>Clostridia</taxon>
        <taxon>Eubacteriales</taxon>
        <taxon>Oscillospiraceae</taxon>
        <taxon>Hominenteromicrobium</taxon>
    </lineage>
</organism>
<keyword evidence="3" id="KW-0173">Coenzyme A biosynthesis</keyword>
<keyword evidence="2 3" id="KW-0067">ATP-binding</keyword>
<evidence type="ECO:0000256" key="2">
    <source>
        <dbReference type="ARBA" id="ARBA00022840"/>
    </source>
</evidence>
<evidence type="ECO:0000256" key="4">
    <source>
        <dbReference type="NCBIfam" id="TIGR00152"/>
    </source>
</evidence>
<comment type="similarity">
    <text evidence="3">Belongs to the CoaE family.</text>
</comment>
<dbReference type="InterPro" id="IPR027417">
    <property type="entry name" value="P-loop_NTPase"/>
</dbReference>
<evidence type="ECO:0000256" key="1">
    <source>
        <dbReference type="ARBA" id="ARBA00022741"/>
    </source>
</evidence>
<dbReference type="Gene3D" id="3.40.50.300">
    <property type="entry name" value="P-loop containing nucleotide triphosphate hydrolases"/>
    <property type="match status" value="1"/>
</dbReference>
<accession>A0AAE3AJR6</accession>
<dbReference type="HAMAP" id="MF_00376">
    <property type="entry name" value="Dephospho_CoA_kinase"/>
    <property type="match status" value="1"/>
</dbReference>
<evidence type="ECO:0000256" key="3">
    <source>
        <dbReference type="HAMAP-Rule" id="MF_00376"/>
    </source>
</evidence>
<feature type="binding site" evidence="3">
    <location>
        <begin position="8"/>
        <end position="13"/>
    </location>
    <ligand>
        <name>ATP</name>
        <dbReference type="ChEBI" id="CHEBI:30616"/>
    </ligand>
</feature>
<reference evidence="5" key="1">
    <citation type="submission" date="2021-10" db="EMBL/GenBank/DDBJ databases">
        <title>Anaerobic single-cell dispensing facilitates the cultivation of human gut bacteria.</title>
        <authorList>
            <person name="Afrizal A."/>
        </authorList>
    </citation>
    <scope>NUCLEOTIDE SEQUENCE</scope>
    <source>
        <strain evidence="5">CLA-AA-H250</strain>
    </source>
</reference>
<dbReference type="SUPFAM" id="SSF52540">
    <property type="entry name" value="P-loop containing nucleoside triphosphate hydrolases"/>
    <property type="match status" value="1"/>
</dbReference>
<keyword evidence="3 5" id="KW-0808">Transferase</keyword>
<dbReference type="CDD" id="cd02022">
    <property type="entry name" value="DPCK"/>
    <property type="match status" value="1"/>
</dbReference>
<protein>
    <recommendedName>
        <fullName evidence="3 4">Dephospho-CoA kinase</fullName>
        <ecNumber evidence="3 4">2.7.1.24</ecNumber>
    </recommendedName>
    <alternativeName>
        <fullName evidence="3">Dephosphocoenzyme A kinase</fullName>
    </alternativeName>
</protein>
<sequence length="197" mass="21337">MGLTGQTGAGKSTVAKQLKARGCVIIDCDAVTHDPSLYAGTCLTELQNAFGRAIIKEDGTLDRRRLANLAFASEEGKAKLNAITHPVILARLKKEIAAYKDAKVIVLDAPTLFEAGADRLCRRVVSVLADETVRLGRICRRDGLTEQEALTRMHAQQSDDFYIDRSDYTLDNTVAVSADDMDNMLAVLGCAHPGESD</sequence>
<keyword evidence="3 5" id="KW-0418">Kinase</keyword>
<dbReference type="PANTHER" id="PTHR10695:SF46">
    <property type="entry name" value="BIFUNCTIONAL COENZYME A SYNTHASE-RELATED"/>
    <property type="match status" value="1"/>
</dbReference>
<keyword evidence="1 3" id="KW-0547">Nucleotide-binding</keyword>
<dbReference type="EMBL" id="JAJEQC010000001">
    <property type="protein sequence ID" value="MCC2135474.1"/>
    <property type="molecule type" value="Genomic_DNA"/>
</dbReference>
<evidence type="ECO:0000313" key="5">
    <source>
        <dbReference type="EMBL" id="MCC2135474.1"/>
    </source>
</evidence>
<dbReference type="PANTHER" id="PTHR10695">
    <property type="entry name" value="DEPHOSPHO-COA KINASE-RELATED"/>
    <property type="match status" value="1"/>
</dbReference>
<comment type="caution">
    <text evidence="5">The sequence shown here is derived from an EMBL/GenBank/DDBJ whole genome shotgun (WGS) entry which is preliminary data.</text>
</comment>
<name>A0AAE3AJR6_9FIRM</name>
<dbReference type="Pfam" id="PF01121">
    <property type="entry name" value="CoaE"/>
    <property type="match status" value="1"/>
</dbReference>
<dbReference type="GO" id="GO:0005524">
    <property type="term" value="F:ATP binding"/>
    <property type="evidence" value="ECO:0007669"/>
    <property type="project" value="UniProtKB-UniRule"/>
</dbReference>
<proteinExistence type="inferred from homology"/>
<keyword evidence="6" id="KW-1185">Reference proteome</keyword>
<comment type="pathway">
    <text evidence="3">Cofactor biosynthesis; coenzyme A biosynthesis; CoA from (R)-pantothenate: step 5/5.</text>
</comment>
<dbReference type="AlphaFoldDB" id="A0AAE3AJR6"/>
<evidence type="ECO:0000313" key="6">
    <source>
        <dbReference type="Proteomes" id="UP001199424"/>
    </source>
</evidence>
<dbReference type="EC" id="2.7.1.24" evidence="3 4"/>
<keyword evidence="3" id="KW-0963">Cytoplasm</keyword>
<comment type="catalytic activity">
    <reaction evidence="3">
        <text>3'-dephospho-CoA + ATP = ADP + CoA + H(+)</text>
        <dbReference type="Rhea" id="RHEA:18245"/>
        <dbReference type="ChEBI" id="CHEBI:15378"/>
        <dbReference type="ChEBI" id="CHEBI:30616"/>
        <dbReference type="ChEBI" id="CHEBI:57287"/>
        <dbReference type="ChEBI" id="CHEBI:57328"/>
        <dbReference type="ChEBI" id="CHEBI:456216"/>
        <dbReference type="EC" id="2.7.1.24"/>
    </reaction>
</comment>
<dbReference type="Proteomes" id="UP001199424">
    <property type="component" value="Unassembled WGS sequence"/>
</dbReference>
<dbReference type="InterPro" id="IPR001977">
    <property type="entry name" value="Depp_CoAkinase"/>
</dbReference>
<comment type="subcellular location">
    <subcellularLocation>
        <location evidence="3">Cytoplasm</location>
    </subcellularLocation>
</comment>